<evidence type="ECO:0000313" key="1">
    <source>
        <dbReference type="EMBL" id="OLP99528.1"/>
    </source>
</evidence>
<proteinExistence type="predicted"/>
<accession>A0A1Q9DWM0</accession>
<protein>
    <recommendedName>
        <fullName evidence="3">CCHC-type domain-containing protein</fullName>
    </recommendedName>
</protein>
<dbReference type="Proteomes" id="UP000186817">
    <property type="component" value="Unassembled WGS sequence"/>
</dbReference>
<reference evidence="1 2" key="1">
    <citation type="submission" date="2016-02" db="EMBL/GenBank/DDBJ databases">
        <title>Genome analysis of coral dinoflagellate symbionts highlights evolutionary adaptations to a symbiotic lifestyle.</title>
        <authorList>
            <person name="Aranda M."/>
            <person name="Li Y."/>
            <person name="Liew Y.J."/>
            <person name="Baumgarten S."/>
            <person name="Simakov O."/>
            <person name="Wilson M."/>
            <person name="Piel J."/>
            <person name="Ashoor H."/>
            <person name="Bougouffa S."/>
            <person name="Bajic V.B."/>
            <person name="Ryu T."/>
            <person name="Ravasi T."/>
            <person name="Bayer T."/>
            <person name="Micklem G."/>
            <person name="Kim H."/>
            <person name="Bhak J."/>
            <person name="Lajeunesse T.C."/>
            <person name="Voolstra C.R."/>
        </authorList>
    </citation>
    <scope>NUCLEOTIDE SEQUENCE [LARGE SCALE GENOMIC DNA]</scope>
    <source>
        <strain evidence="1 2">CCMP2467</strain>
    </source>
</reference>
<gene>
    <name evidence="1" type="ORF">AK812_SmicGene17907</name>
</gene>
<dbReference type="OrthoDB" id="413361at2759"/>
<organism evidence="1 2">
    <name type="scientific">Symbiodinium microadriaticum</name>
    <name type="common">Dinoflagellate</name>
    <name type="synonym">Zooxanthella microadriatica</name>
    <dbReference type="NCBI Taxonomy" id="2951"/>
    <lineage>
        <taxon>Eukaryota</taxon>
        <taxon>Sar</taxon>
        <taxon>Alveolata</taxon>
        <taxon>Dinophyceae</taxon>
        <taxon>Suessiales</taxon>
        <taxon>Symbiodiniaceae</taxon>
        <taxon>Symbiodinium</taxon>
    </lineage>
</organism>
<name>A0A1Q9DWM0_SYMMI</name>
<comment type="caution">
    <text evidence="1">The sequence shown here is derived from an EMBL/GenBank/DDBJ whole genome shotgun (WGS) entry which is preliminary data.</text>
</comment>
<evidence type="ECO:0000313" key="2">
    <source>
        <dbReference type="Proteomes" id="UP000186817"/>
    </source>
</evidence>
<dbReference type="EMBL" id="LSRX01000358">
    <property type="protein sequence ID" value="OLP99528.1"/>
    <property type="molecule type" value="Genomic_DNA"/>
</dbReference>
<evidence type="ECO:0008006" key="3">
    <source>
        <dbReference type="Google" id="ProtNLM"/>
    </source>
</evidence>
<dbReference type="AlphaFoldDB" id="A0A1Q9DWM0"/>
<sequence length="410" mass="44251">MATDDATSGRIYIEDLPETGSDYEGWRFTLKSQILRVAPDPVAAMVYIRELDDESVSFGDLASNLSVDMNKTDVNVFAAVVAACQKGKKGPEILKLIQSRAQFGCGRQAVRIVDQRHLHESTHLATEANTKIQELSCSGLSELDSYMASFSLYRHQMGSGEHRLTNAGGIALLKRKLKDIKELDATFAVFNASNSVDLDALIYAVNGVIAHHSEEIERRKTQKKAAAAKVAAATAAGGKGKGKHKSKKGNDKLCEHCHKPGHTAQKCWLNPKSSAYKPDFTAKINGNSASSSSGAPSVLTKEFSEFLTKRFGGSAWLADIGPDALQQFAASAWALDSGASQFCIMGDNADDAMWETVQSADCDIDTGAGTARPTAMVDAKVRFEAPNQVQRSLRRREDGDIVEVGEDAFA</sequence>
<keyword evidence="2" id="KW-1185">Reference proteome</keyword>